<reference evidence="5" key="1">
    <citation type="journal article" date="2020" name="mSystems">
        <title>Genome- and Community-Level Interaction Insights into Carbon Utilization and Element Cycling Functions of Hydrothermarchaeota in Hydrothermal Sediment.</title>
        <authorList>
            <person name="Zhou Z."/>
            <person name="Liu Y."/>
            <person name="Xu W."/>
            <person name="Pan J."/>
            <person name="Luo Z.H."/>
            <person name="Li M."/>
        </authorList>
    </citation>
    <scope>NUCLEOTIDE SEQUENCE [LARGE SCALE GENOMIC DNA]</scope>
    <source>
        <strain evidence="5">SpSt-876</strain>
    </source>
</reference>
<dbReference type="EMBL" id="DTLI01000151">
    <property type="protein sequence ID" value="HHS52458.1"/>
    <property type="molecule type" value="Genomic_DNA"/>
</dbReference>
<dbReference type="InterPro" id="IPR058240">
    <property type="entry name" value="rSAM_sf"/>
</dbReference>
<evidence type="ECO:0000259" key="4">
    <source>
        <dbReference type="Pfam" id="PF04055"/>
    </source>
</evidence>
<dbReference type="SUPFAM" id="SSF102114">
    <property type="entry name" value="Radical SAM enzymes"/>
    <property type="match status" value="1"/>
</dbReference>
<dbReference type="PANTHER" id="PTHR43432:SF3">
    <property type="entry name" value="SLR0285 PROTEIN"/>
    <property type="match status" value="1"/>
</dbReference>
<dbReference type="InterPro" id="IPR040086">
    <property type="entry name" value="MJ0683-like"/>
</dbReference>
<sequence length="271" mass="31054">MLAIKEVECKTALNLSKIPGMTYCLNPYIGCQHGCIYCYATFIGRFRNHPEDWGSFIDVKINFANILSKEVKKKQIGLVAIGTVQDAYQPIEAKYRLTRQAIEILNGSNFPFEILTKSDLVCRDIDLFKNHPNVAVELTITTIDENIRKIFEPNAPSVHARLLALERLLANGIETCVFFGPVIPYFSDSDNHLRRYFSVMEKIGVKKVLVDKLNYFASKMEKIIKAIGIDYPKAIPYYRKVNSDPLGYTTWLKRRIREITADFKLSVEVLF</sequence>
<dbReference type="Pfam" id="PF04055">
    <property type="entry name" value="Radical_SAM"/>
    <property type="match status" value="1"/>
</dbReference>
<evidence type="ECO:0000313" key="5">
    <source>
        <dbReference type="EMBL" id="HHS52458.1"/>
    </source>
</evidence>
<dbReference type="Gene3D" id="3.80.30.30">
    <property type="match status" value="1"/>
</dbReference>
<comment type="caution">
    <text evidence="5">The sequence shown here is derived from an EMBL/GenBank/DDBJ whole genome shotgun (WGS) entry which is preliminary data.</text>
</comment>
<protein>
    <submittedName>
        <fullName evidence="5">Radical SAM protein</fullName>
    </submittedName>
</protein>
<accession>A0A7C6EAU4</accession>
<dbReference type="GO" id="GO:0046872">
    <property type="term" value="F:metal ion binding"/>
    <property type="evidence" value="ECO:0007669"/>
    <property type="project" value="UniProtKB-KW"/>
</dbReference>
<dbReference type="PANTHER" id="PTHR43432">
    <property type="entry name" value="SLR0285 PROTEIN"/>
    <property type="match status" value="1"/>
</dbReference>
<dbReference type="GO" id="GO:0003824">
    <property type="term" value="F:catalytic activity"/>
    <property type="evidence" value="ECO:0007669"/>
    <property type="project" value="InterPro"/>
</dbReference>
<keyword evidence="1" id="KW-0479">Metal-binding</keyword>
<dbReference type="SFLD" id="SFLDS00029">
    <property type="entry name" value="Radical_SAM"/>
    <property type="match status" value="1"/>
</dbReference>
<organism evidence="5">
    <name type="scientific">candidate division WOR-3 bacterium</name>
    <dbReference type="NCBI Taxonomy" id="2052148"/>
    <lineage>
        <taxon>Bacteria</taxon>
        <taxon>Bacteria division WOR-3</taxon>
    </lineage>
</organism>
<dbReference type="InterPro" id="IPR007197">
    <property type="entry name" value="rSAM"/>
</dbReference>
<gene>
    <name evidence="5" type="ORF">ENW73_06295</name>
</gene>
<name>A0A7C6EAU4_UNCW3</name>
<dbReference type="SFLD" id="SFLDG01084">
    <property type="entry name" value="Uncharacterised_Radical_SAM_Su"/>
    <property type="match status" value="1"/>
</dbReference>
<dbReference type="GO" id="GO:0051536">
    <property type="term" value="F:iron-sulfur cluster binding"/>
    <property type="evidence" value="ECO:0007669"/>
    <property type="project" value="UniProtKB-KW"/>
</dbReference>
<evidence type="ECO:0000256" key="1">
    <source>
        <dbReference type="ARBA" id="ARBA00022723"/>
    </source>
</evidence>
<feature type="domain" description="Radical SAM core" evidence="4">
    <location>
        <begin position="26"/>
        <end position="190"/>
    </location>
</feature>
<keyword evidence="2" id="KW-0408">Iron</keyword>
<dbReference type="AlphaFoldDB" id="A0A7C6EAU4"/>
<evidence type="ECO:0000256" key="2">
    <source>
        <dbReference type="ARBA" id="ARBA00023004"/>
    </source>
</evidence>
<evidence type="ECO:0000256" key="3">
    <source>
        <dbReference type="ARBA" id="ARBA00023014"/>
    </source>
</evidence>
<keyword evidence="3" id="KW-0411">Iron-sulfur</keyword>
<proteinExistence type="predicted"/>